<dbReference type="InterPro" id="IPR036685">
    <property type="entry name" value="YehU-like_sf"/>
</dbReference>
<dbReference type="Proteomes" id="UP000007721">
    <property type="component" value="Chromosome"/>
</dbReference>
<dbReference type="Gene3D" id="1.10.10.610">
    <property type="entry name" value="YehU-like"/>
    <property type="match status" value="1"/>
</dbReference>
<reference evidence="3 4" key="1">
    <citation type="submission" date="2009-01" db="EMBL/GenBank/DDBJ databases">
        <title>Complete sequence of Geobacter sp. FRC-32.</title>
        <authorList>
            <consortium name="US DOE Joint Genome Institute"/>
            <person name="Lucas S."/>
            <person name="Copeland A."/>
            <person name="Lapidus A."/>
            <person name="Glavina del Rio T."/>
            <person name="Dalin E."/>
            <person name="Tice H."/>
            <person name="Bruce D."/>
            <person name="Goodwin L."/>
            <person name="Pitluck S."/>
            <person name="Saunders E."/>
            <person name="Brettin T."/>
            <person name="Detter J.C."/>
            <person name="Han C."/>
            <person name="Larimer F."/>
            <person name="Land M."/>
            <person name="Hauser L."/>
            <person name="Kyrpides N."/>
            <person name="Ovchinnikova G."/>
            <person name="Kostka J."/>
            <person name="Richardson P."/>
        </authorList>
    </citation>
    <scope>NUCLEOTIDE SEQUENCE [LARGE SCALE GENOMIC DNA]</scope>
    <source>
        <strain evidence="4">DSM 22248 / JCM 15807 / FRC-32</strain>
    </source>
</reference>
<gene>
    <name evidence="3" type="ordered locus">Geob_2547</name>
</gene>
<name>B9M0P5_GEODF</name>
<protein>
    <recommendedName>
        <fullName evidence="5">YheU family protein</fullName>
    </recommendedName>
</protein>
<dbReference type="RefSeq" id="WP_012647627.1">
    <property type="nucleotide sequence ID" value="NC_011979.1"/>
</dbReference>
<organism evidence="3 4">
    <name type="scientific">Geotalea daltonii (strain DSM 22248 / JCM 15807 / FRC-32)</name>
    <name type="common">Geobacter daltonii</name>
    <dbReference type="NCBI Taxonomy" id="316067"/>
    <lineage>
        <taxon>Bacteria</taxon>
        <taxon>Pseudomonadati</taxon>
        <taxon>Thermodesulfobacteriota</taxon>
        <taxon>Desulfuromonadia</taxon>
        <taxon>Geobacterales</taxon>
        <taxon>Geobacteraceae</taxon>
        <taxon>Geotalea</taxon>
    </lineage>
</organism>
<dbReference type="EMBL" id="CP001390">
    <property type="protein sequence ID" value="ACM20898.1"/>
    <property type="molecule type" value="Genomic_DNA"/>
</dbReference>
<dbReference type="HOGENOM" id="CLU_186759_0_0_7"/>
<evidence type="ECO:0000256" key="2">
    <source>
        <dbReference type="SAM" id="MobiDB-lite"/>
    </source>
</evidence>
<sequence length="92" mass="10740">MEEHEVVIEYDVPNNRQNDQQEEGVEIPMDRIDPETLRNLVGEFVTREWTDPGDARFTLDDKIRQVLKQLQDKKAKVVFDLKSNSANIVVSR</sequence>
<proteinExistence type="inferred from homology"/>
<feature type="region of interest" description="Disordered" evidence="2">
    <location>
        <begin position="1"/>
        <end position="24"/>
    </location>
</feature>
<evidence type="ECO:0000313" key="3">
    <source>
        <dbReference type="EMBL" id="ACM20898.1"/>
    </source>
</evidence>
<accession>B9M0P5</accession>
<dbReference type="InterPro" id="IPR010648">
    <property type="entry name" value="UPF0270"/>
</dbReference>
<evidence type="ECO:0000256" key="1">
    <source>
        <dbReference type="ARBA" id="ARBA00006450"/>
    </source>
</evidence>
<dbReference type="SUPFAM" id="SSF118001">
    <property type="entry name" value="YehU-like"/>
    <property type="match status" value="1"/>
</dbReference>
<dbReference type="eggNOG" id="COG3089">
    <property type="taxonomic scope" value="Bacteria"/>
</dbReference>
<dbReference type="KEGG" id="geo:Geob_2547"/>
<dbReference type="STRING" id="316067.Geob_2547"/>
<dbReference type="AlphaFoldDB" id="B9M0P5"/>
<dbReference type="Pfam" id="PF06794">
    <property type="entry name" value="UPF0270"/>
    <property type="match status" value="1"/>
</dbReference>
<keyword evidence="4" id="KW-1185">Reference proteome</keyword>
<comment type="similarity">
    <text evidence="1">Belongs to the UPF0270 family.</text>
</comment>
<dbReference type="OrthoDB" id="5397420at2"/>
<evidence type="ECO:0008006" key="5">
    <source>
        <dbReference type="Google" id="ProtNLM"/>
    </source>
</evidence>
<evidence type="ECO:0000313" key="4">
    <source>
        <dbReference type="Proteomes" id="UP000007721"/>
    </source>
</evidence>